<evidence type="ECO:0000256" key="2">
    <source>
        <dbReference type="ARBA" id="ARBA00001946"/>
    </source>
</evidence>
<keyword evidence="13 31" id="KW-0812">Transmembrane</keyword>
<evidence type="ECO:0000256" key="9">
    <source>
        <dbReference type="ARBA" id="ARBA00022527"/>
    </source>
</evidence>
<evidence type="ECO:0000313" key="35">
    <source>
        <dbReference type="Proteomes" id="UP000000763"/>
    </source>
</evidence>
<evidence type="ECO:0000256" key="4">
    <source>
        <dbReference type="ARBA" id="ARBA00004389"/>
    </source>
</evidence>
<keyword evidence="15" id="KW-0677">Repeat</keyword>
<evidence type="ECO:0000256" key="24">
    <source>
        <dbReference type="ARBA" id="ARBA00023180"/>
    </source>
</evidence>
<evidence type="ECO:0000256" key="8">
    <source>
        <dbReference type="ARBA" id="ARBA00022475"/>
    </source>
</evidence>
<dbReference type="InterPro" id="IPR017441">
    <property type="entry name" value="Protein_kinase_ATP_BS"/>
</dbReference>
<feature type="binding site" evidence="30">
    <location>
        <position position="753"/>
    </location>
    <ligand>
        <name>ATP</name>
        <dbReference type="ChEBI" id="CHEBI:30616"/>
    </ligand>
</feature>
<protein>
    <recommendedName>
        <fullName evidence="29">Receptor kinase-like protein Xa21</fullName>
        <ecNumber evidence="7">2.7.11.1</ecNumber>
    </recommendedName>
</protein>
<keyword evidence="19" id="KW-0256">Endoplasmic reticulum</keyword>
<dbReference type="InterPro" id="IPR055414">
    <property type="entry name" value="LRR_R13L4/SHOC2-like"/>
</dbReference>
<dbReference type="GO" id="GO:0005886">
    <property type="term" value="C:plasma membrane"/>
    <property type="evidence" value="ECO:0007669"/>
    <property type="project" value="UniProtKB-SubCell"/>
</dbReference>
<evidence type="ECO:0000256" key="6">
    <source>
        <dbReference type="ARBA" id="ARBA00008684"/>
    </source>
</evidence>
<dbReference type="InterPro" id="IPR001611">
    <property type="entry name" value="Leu-rich_rpt"/>
</dbReference>
<comment type="subcellular location">
    <subcellularLocation>
        <location evidence="3">Cell membrane</location>
        <topology evidence="3">Single-pass membrane protein</topology>
    </subcellularLocation>
    <subcellularLocation>
        <location evidence="4">Endoplasmic reticulum membrane</location>
        <topology evidence="4">Single-pass membrane protein</topology>
    </subcellularLocation>
    <subcellularLocation>
        <location evidence="5">Membrane</location>
        <topology evidence="5">Single-pass type I membrane protein</topology>
    </subcellularLocation>
</comment>
<keyword evidence="21 31" id="KW-1133">Transmembrane helix</keyword>
<comment type="catalytic activity">
    <reaction evidence="25">
        <text>L-threonyl-[protein] + ATP = O-phospho-L-threonyl-[protein] + ADP + H(+)</text>
        <dbReference type="Rhea" id="RHEA:46608"/>
        <dbReference type="Rhea" id="RHEA-COMP:11060"/>
        <dbReference type="Rhea" id="RHEA-COMP:11605"/>
        <dbReference type="ChEBI" id="CHEBI:15378"/>
        <dbReference type="ChEBI" id="CHEBI:30013"/>
        <dbReference type="ChEBI" id="CHEBI:30616"/>
        <dbReference type="ChEBI" id="CHEBI:61977"/>
        <dbReference type="ChEBI" id="CHEBI:456216"/>
        <dbReference type="EC" id="2.7.11.1"/>
    </reaction>
</comment>
<feature type="signal peptide" evidence="32">
    <location>
        <begin position="1"/>
        <end position="28"/>
    </location>
</feature>
<dbReference type="PROSITE" id="PS00108">
    <property type="entry name" value="PROTEIN_KINASE_ST"/>
    <property type="match status" value="1"/>
</dbReference>
<dbReference type="GO" id="GO:0006952">
    <property type="term" value="P:defense response"/>
    <property type="evidence" value="ECO:0007669"/>
    <property type="project" value="UniProtKB-KW"/>
</dbReference>
<keyword evidence="18" id="KW-0611">Plant defense</keyword>
<evidence type="ECO:0000256" key="21">
    <source>
        <dbReference type="ARBA" id="ARBA00022989"/>
    </source>
</evidence>
<comment type="cofactor">
    <cofactor evidence="2">
        <name>Mg(2+)</name>
        <dbReference type="ChEBI" id="CHEBI:18420"/>
    </cofactor>
</comment>
<keyword evidence="10" id="KW-0597">Phosphoprotein</keyword>
<evidence type="ECO:0000256" key="12">
    <source>
        <dbReference type="ARBA" id="ARBA00022679"/>
    </source>
</evidence>
<reference evidence="35" key="2">
    <citation type="journal article" date="2008" name="Nucleic Acids Res.">
        <title>The rice annotation project database (RAP-DB): 2008 update.</title>
        <authorList>
            <consortium name="The rice annotation project (RAP)"/>
        </authorList>
    </citation>
    <scope>GENOME REANNOTATION</scope>
    <source>
        <strain evidence="35">cv. Nipponbare</strain>
    </source>
</reference>
<dbReference type="InterPro" id="IPR000719">
    <property type="entry name" value="Prot_kinase_dom"/>
</dbReference>
<dbReference type="PROSITE" id="PS50011">
    <property type="entry name" value="PROTEIN_KINASE_DOM"/>
    <property type="match status" value="1"/>
</dbReference>
<dbReference type="Pfam" id="PF07714">
    <property type="entry name" value="PK_Tyr_Ser-Thr"/>
    <property type="match status" value="1"/>
</dbReference>
<evidence type="ECO:0000256" key="30">
    <source>
        <dbReference type="PROSITE-ProRule" id="PRU10141"/>
    </source>
</evidence>
<dbReference type="Gene3D" id="1.10.510.10">
    <property type="entry name" value="Transferase(Phosphotransferase) domain 1"/>
    <property type="match status" value="1"/>
</dbReference>
<comment type="catalytic activity">
    <reaction evidence="26">
        <text>L-seryl-[protein] + ATP = O-phospho-L-seryl-[protein] + ADP + H(+)</text>
        <dbReference type="Rhea" id="RHEA:17989"/>
        <dbReference type="Rhea" id="RHEA-COMP:9863"/>
        <dbReference type="Rhea" id="RHEA-COMP:11604"/>
        <dbReference type="ChEBI" id="CHEBI:15378"/>
        <dbReference type="ChEBI" id="CHEBI:29999"/>
        <dbReference type="ChEBI" id="CHEBI:30616"/>
        <dbReference type="ChEBI" id="CHEBI:83421"/>
        <dbReference type="ChEBI" id="CHEBI:456216"/>
        <dbReference type="EC" id="2.7.11.1"/>
    </reaction>
</comment>
<dbReference type="Gene3D" id="3.80.10.10">
    <property type="entry name" value="Ribonuclease Inhibitor"/>
    <property type="match status" value="3"/>
</dbReference>
<evidence type="ECO:0000256" key="31">
    <source>
        <dbReference type="SAM" id="Phobius"/>
    </source>
</evidence>
<evidence type="ECO:0000256" key="27">
    <source>
        <dbReference type="ARBA" id="ARBA00054320"/>
    </source>
</evidence>
<gene>
    <name evidence="34" type="ORF">OSJNBa0015I18.17</name>
</gene>
<dbReference type="PROSITE" id="PS00107">
    <property type="entry name" value="PROTEIN_KINASE_ATP"/>
    <property type="match status" value="1"/>
</dbReference>
<comment type="similarity">
    <text evidence="6">Belongs to the protein kinase superfamily. Ser/Thr protein kinase family.</text>
</comment>
<dbReference type="InterPro" id="IPR013210">
    <property type="entry name" value="LRR_N_plant-typ"/>
</dbReference>
<dbReference type="InterPro" id="IPR008271">
    <property type="entry name" value="Ser/Thr_kinase_AS"/>
</dbReference>
<evidence type="ECO:0000256" key="28">
    <source>
        <dbReference type="ARBA" id="ARBA00056628"/>
    </source>
</evidence>
<feature type="transmembrane region" description="Helical" evidence="31">
    <location>
        <begin position="659"/>
        <end position="684"/>
    </location>
</feature>
<keyword evidence="12" id="KW-0808">Transferase</keyword>
<dbReference type="FunFam" id="3.30.200.20:FF:000432">
    <property type="entry name" value="LRR receptor-like serine/threonine-protein kinase EFR"/>
    <property type="match status" value="1"/>
</dbReference>
<evidence type="ECO:0000256" key="7">
    <source>
        <dbReference type="ARBA" id="ARBA00012513"/>
    </source>
</evidence>
<evidence type="ECO:0000256" key="26">
    <source>
        <dbReference type="ARBA" id="ARBA00048679"/>
    </source>
</evidence>
<comment type="function">
    <text evidence="28">The processed protein kinase Xa21 chain released by protein cleavage after X.oryzae pv. oryzae protein Ax21 detection translocates into the nucleus where it can bind and regulate WRKY62, a transcription factor. Confers resistance to the bacterial pathogen X.oryzae pv. oryzae (Xoo).</text>
</comment>
<keyword evidence="11" id="KW-0433">Leucine-rich repeat</keyword>
<evidence type="ECO:0000256" key="3">
    <source>
        <dbReference type="ARBA" id="ARBA00004162"/>
    </source>
</evidence>
<dbReference type="PANTHER" id="PTHR27000">
    <property type="entry name" value="LEUCINE-RICH REPEAT RECEPTOR-LIKE PROTEIN KINASE FAMILY PROTEIN-RELATED"/>
    <property type="match status" value="1"/>
</dbReference>
<evidence type="ECO:0000256" key="19">
    <source>
        <dbReference type="ARBA" id="ARBA00022824"/>
    </source>
</evidence>
<evidence type="ECO:0000256" key="10">
    <source>
        <dbReference type="ARBA" id="ARBA00022553"/>
    </source>
</evidence>
<proteinExistence type="inferred from homology"/>
<evidence type="ECO:0000256" key="16">
    <source>
        <dbReference type="ARBA" id="ARBA00022741"/>
    </source>
</evidence>
<dbReference type="Pfam" id="PF08263">
    <property type="entry name" value="LRRNT_2"/>
    <property type="match status" value="1"/>
</dbReference>
<dbReference type="Proteomes" id="UP000000763">
    <property type="component" value="Chromosome 10"/>
</dbReference>
<keyword evidence="17 34" id="KW-0418">Kinase</keyword>
<evidence type="ECO:0000256" key="15">
    <source>
        <dbReference type="ARBA" id="ARBA00022737"/>
    </source>
</evidence>
<evidence type="ECO:0000256" key="22">
    <source>
        <dbReference type="ARBA" id="ARBA00023136"/>
    </source>
</evidence>
<evidence type="ECO:0000256" key="18">
    <source>
        <dbReference type="ARBA" id="ARBA00022821"/>
    </source>
</evidence>
<dbReference type="SMART" id="SM00220">
    <property type="entry name" value="S_TKc"/>
    <property type="match status" value="1"/>
</dbReference>
<name>A0A5S6RDC2_ORYSJ</name>
<evidence type="ECO:0000256" key="1">
    <source>
        <dbReference type="ARBA" id="ARBA00001936"/>
    </source>
</evidence>
<keyword evidence="24" id="KW-0325">Glycoprotein</keyword>
<reference evidence="35" key="1">
    <citation type="journal article" date="2005" name="Nature">
        <title>The map-based sequence of the rice genome.</title>
        <authorList>
            <consortium name="International rice genome sequencing project (IRGSP)"/>
            <person name="Matsumoto T."/>
            <person name="Wu J."/>
            <person name="Kanamori H."/>
            <person name="Katayose Y."/>
            <person name="Fujisawa M."/>
            <person name="Namiki N."/>
            <person name="Mizuno H."/>
            <person name="Yamamoto K."/>
            <person name="Antonio B.A."/>
            <person name="Baba T."/>
            <person name="Sakata K."/>
            <person name="Nagamura Y."/>
            <person name="Aoki H."/>
            <person name="Arikawa K."/>
            <person name="Arita K."/>
            <person name="Bito T."/>
            <person name="Chiden Y."/>
            <person name="Fujitsuka N."/>
            <person name="Fukunaka R."/>
            <person name="Hamada M."/>
            <person name="Harada C."/>
            <person name="Hayashi A."/>
            <person name="Hijishita S."/>
            <person name="Honda M."/>
            <person name="Hosokawa S."/>
            <person name="Ichikawa Y."/>
            <person name="Idonuma A."/>
            <person name="Iijima M."/>
            <person name="Ikeda M."/>
            <person name="Ikeno M."/>
            <person name="Ito K."/>
            <person name="Ito S."/>
            <person name="Ito T."/>
            <person name="Ito Y."/>
            <person name="Ito Y."/>
            <person name="Iwabuchi A."/>
            <person name="Kamiya K."/>
            <person name="Karasawa W."/>
            <person name="Kurita K."/>
            <person name="Katagiri S."/>
            <person name="Kikuta A."/>
            <person name="Kobayashi H."/>
            <person name="Kobayashi N."/>
            <person name="Machita K."/>
            <person name="Maehara T."/>
            <person name="Masukawa M."/>
            <person name="Mizubayashi T."/>
            <person name="Mukai Y."/>
            <person name="Nagasaki H."/>
            <person name="Nagata Y."/>
            <person name="Naito S."/>
            <person name="Nakashima M."/>
            <person name="Nakama Y."/>
            <person name="Nakamichi Y."/>
            <person name="Nakamura M."/>
            <person name="Meguro A."/>
            <person name="Negishi M."/>
            <person name="Ohta I."/>
            <person name="Ohta T."/>
            <person name="Okamoto M."/>
            <person name="Ono N."/>
            <person name="Saji S."/>
            <person name="Sakaguchi M."/>
            <person name="Sakai K."/>
            <person name="Shibata M."/>
            <person name="Shimokawa T."/>
            <person name="Song J."/>
            <person name="Takazaki Y."/>
            <person name="Terasawa K."/>
            <person name="Tsugane M."/>
            <person name="Tsuji K."/>
            <person name="Ueda S."/>
            <person name="Waki K."/>
            <person name="Yamagata H."/>
            <person name="Yamamoto M."/>
            <person name="Yamamoto S."/>
            <person name="Yamane H."/>
            <person name="Yoshiki S."/>
            <person name="Yoshihara R."/>
            <person name="Yukawa K."/>
            <person name="Zhong H."/>
            <person name="Yano M."/>
            <person name="Yuan Q."/>
            <person name="Ouyang S."/>
            <person name="Liu J."/>
            <person name="Jones K.M."/>
            <person name="Gansberger K."/>
            <person name="Moffat K."/>
            <person name="Hill J."/>
            <person name="Bera J."/>
            <person name="Fadrosh D."/>
            <person name="Jin S."/>
            <person name="Johri S."/>
            <person name="Kim M."/>
            <person name="Overton L."/>
            <person name="Reardon M."/>
            <person name="Tsitrin T."/>
            <person name="Vuong H."/>
            <person name="Weaver B."/>
            <person name="Ciecko A."/>
            <person name="Tallon L."/>
            <person name="Jackson J."/>
            <person name="Pai G."/>
            <person name="Aken S.V."/>
            <person name="Utterback T."/>
            <person name="Reidmuller S."/>
            <person name="Feldblyum T."/>
            <person name="Hsiao J."/>
            <person name="Zismann V."/>
            <person name="Iobst S."/>
            <person name="de Vazeille A.R."/>
            <person name="Buell C.R."/>
            <person name="Ying K."/>
            <person name="Li Y."/>
            <person name="Lu T."/>
            <person name="Huang Y."/>
            <person name="Zhao Q."/>
            <person name="Feng Q."/>
            <person name="Zhang L."/>
            <person name="Zhu J."/>
            <person name="Weng Q."/>
            <person name="Mu J."/>
            <person name="Lu Y."/>
            <person name="Fan D."/>
            <person name="Liu Y."/>
            <person name="Guan J."/>
            <person name="Zhang Y."/>
            <person name="Yu S."/>
            <person name="Liu X."/>
            <person name="Zhang Y."/>
            <person name="Hong G."/>
            <person name="Han B."/>
            <person name="Choisne N."/>
            <person name="Demange N."/>
            <person name="Orjeda G."/>
            <person name="Samain S."/>
            <person name="Cattolico L."/>
            <person name="Pelletier E."/>
            <person name="Couloux A."/>
            <person name="Segurens B."/>
            <person name="Wincker P."/>
            <person name="D'Hont A."/>
            <person name="Scarpelli C."/>
            <person name="Weissenbach J."/>
            <person name="Salanoubat M."/>
            <person name="Quetier F."/>
            <person name="Yu Y."/>
            <person name="Kim H.R."/>
            <person name="Rambo T."/>
            <person name="Currie J."/>
            <person name="Collura K."/>
            <person name="Luo M."/>
            <person name="Yang T."/>
            <person name="Ammiraju J.S.S."/>
            <person name="Engler F."/>
            <person name="Soderlund C."/>
            <person name="Wing R.A."/>
            <person name="Palmer L.E."/>
            <person name="de la Bastide M."/>
            <person name="Spiegel L."/>
            <person name="Nascimento L."/>
            <person name="Zutavern T."/>
            <person name="O'Shaughnessy A."/>
            <person name="Dike S."/>
            <person name="Dedhia N."/>
            <person name="Preston R."/>
            <person name="Balija V."/>
            <person name="McCombie W.R."/>
            <person name="Chow T."/>
            <person name="Chen H."/>
            <person name="Chung M."/>
            <person name="Chen C."/>
            <person name="Shaw J."/>
            <person name="Wu H."/>
            <person name="Hsiao K."/>
            <person name="Chao Y."/>
            <person name="Chu M."/>
            <person name="Cheng C."/>
            <person name="Hour A."/>
            <person name="Lee P."/>
            <person name="Lin S."/>
            <person name="Lin Y."/>
            <person name="Liou J."/>
            <person name="Liu S."/>
            <person name="Hsing Y."/>
            <person name="Raghuvanshi S."/>
            <person name="Mohanty A."/>
            <person name="Bharti A.K."/>
            <person name="Gaur A."/>
            <person name="Gupta V."/>
            <person name="Kumar D."/>
            <person name="Ravi V."/>
            <person name="Vij S."/>
            <person name="Kapur A."/>
            <person name="Khurana P."/>
            <person name="Khurana P."/>
            <person name="Khurana J.P."/>
            <person name="Tyagi A.K."/>
            <person name="Gaikwad K."/>
            <person name="Singh A."/>
            <person name="Dalal V."/>
            <person name="Srivastava S."/>
            <person name="Dixit A."/>
            <person name="Pal A.K."/>
            <person name="Ghazi I.A."/>
            <person name="Yadav M."/>
            <person name="Pandit A."/>
            <person name="Bhargava A."/>
            <person name="Sureshbabu K."/>
            <person name="Batra K."/>
            <person name="Sharma T.R."/>
            <person name="Mohapatra T."/>
            <person name="Singh N.K."/>
            <person name="Messing J."/>
            <person name="Nelson A.B."/>
            <person name="Fuks G."/>
            <person name="Kavchok S."/>
            <person name="Keizer G."/>
            <person name="Linton E."/>
            <person name="Llaca V."/>
            <person name="Song R."/>
            <person name="Tanyolac B."/>
            <person name="Young S."/>
            <person name="Ho-Il K."/>
            <person name="Hahn J.H."/>
            <person name="Sangsakoo G."/>
            <person name="Vanavichit A."/>
            <person name="de Mattos Luiz.A.T."/>
            <person name="Zimmer P.D."/>
            <person name="Malone G."/>
            <person name="Dellagostin O."/>
            <person name="de Oliveira A.C."/>
            <person name="Bevan M."/>
            <person name="Bancroft I."/>
            <person name="Minx P."/>
            <person name="Cordum H."/>
            <person name="Wilson R."/>
            <person name="Cheng Z."/>
            <person name="Jin W."/>
            <person name="Jiang J."/>
            <person name="Leong S.A."/>
            <person name="Iwama H."/>
            <person name="Gojobori T."/>
            <person name="Itoh T."/>
            <person name="Niimura Y."/>
            <person name="Fujii Y."/>
            <person name="Habara T."/>
            <person name="Sakai H."/>
            <person name="Sato Y."/>
            <person name="Wilson G."/>
            <person name="Kumar K."/>
            <person name="McCouch S."/>
            <person name="Juretic N."/>
            <person name="Hoen D."/>
            <person name="Wright S."/>
            <person name="Bruskiewich R."/>
            <person name="Bureau T."/>
            <person name="Miyao A."/>
            <person name="Hirochika H."/>
            <person name="Nishikawa T."/>
            <person name="Kadowaki K."/>
            <person name="Sugiura M."/>
            <person name="Burr B."/>
            <person name="Sasaki T."/>
        </authorList>
    </citation>
    <scope>NUCLEOTIDE SEQUENCE [LARGE SCALE GENOMIC DNA]</scope>
    <source>
        <strain evidence="35">cv. Nipponbare</strain>
    </source>
</reference>
<dbReference type="Pfam" id="PF00560">
    <property type="entry name" value="LRR_1"/>
    <property type="match status" value="6"/>
</dbReference>
<evidence type="ECO:0000256" key="32">
    <source>
        <dbReference type="SAM" id="SignalP"/>
    </source>
</evidence>
<keyword evidence="22 31" id="KW-0472">Membrane</keyword>
<dbReference type="Pfam" id="PF23598">
    <property type="entry name" value="LRR_14"/>
    <property type="match status" value="1"/>
</dbReference>
<dbReference type="SMART" id="SM00369">
    <property type="entry name" value="LRR_TYP"/>
    <property type="match status" value="8"/>
</dbReference>
<evidence type="ECO:0000256" key="20">
    <source>
        <dbReference type="ARBA" id="ARBA00022840"/>
    </source>
</evidence>
<organism evidence="34 35">
    <name type="scientific">Oryza sativa subsp. japonica</name>
    <name type="common">Rice</name>
    <dbReference type="NCBI Taxonomy" id="39947"/>
    <lineage>
        <taxon>Eukaryota</taxon>
        <taxon>Viridiplantae</taxon>
        <taxon>Streptophyta</taxon>
        <taxon>Embryophyta</taxon>
        <taxon>Tracheophyta</taxon>
        <taxon>Spermatophyta</taxon>
        <taxon>Magnoliopsida</taxon>
        <taxon>Liliopsida</taxon>
        <taxon>Poales</taxon>
        <taxon>Poaceae</taxon>
        <taxon>BOP clade</taxon>
        <taxon>Oryzoideae</taxon>
        <taxon>Oryzeae</taxon>
        <taxon>Oryzinae</taxon>
        <taxon>Oryza</taxon>
        <taxon>Oryza sativa</taxon>
    </lineage>
</organism>
<evidence type="ECO:0000256" key="23">
    <source>
        <dbReference type="ARBA" id="ARBA00023170"/>
    </source>
</evidence>
<dbReference type="Gene3D" id="3.30.200.20">
    <property type="entry name" value="Phosphorylase Kinase, domain 1"/>
    <property type="match status" value="1"/>
</dbReference>
<dbReference type="GO" id="GO:0005524">
    <property type="term" value="F:ATP binding"/>
    <property type="evidence" value="ECO:0007669"/>
    <property type="project" value="UniProtKB-UniRule"/>
</dbReference>
<keyword evidence="8" id="KW-1003">Cell membrane</keyword>
<evidence type="ECO:0000313" key="34">
    <source>
        <dbReference type="EMBL" id="AAM00988.1"/>
    </source>
</evidence>
<dbReference type="SUPFAM" id="SSF56112">
    <property type="entry name" value="Protein kinase-like (PK-like)"/>
    <property type="match status" value="1"/>
</dbReference>
<dbReference type="FunFam" id="3.80.10.10:FF:000288">
    <property type="entry name" value="LRR receptor-like serine/threonine-protein kinase EFR"/>
    <property type="match status" value="1"/>
</dbReference>
<evidence type="ECO:0000256" key="17">
    <source>
        <dbReference type="ARBA" id="ARBA00022777"/>
    </source>
</evidence>
<evidence type="ECO:0000256" key="25">
    <source>
        <dbReference type="ARBA" id="ARBA00047899"/>
    </source>
</evidence>
<dbReference type="AlphaFoldDB" id="A0A5S6RDC2"/>
<evidence type="ECO:0000256" key="29">
    <source>
        <dbReference type="ARBA" id="ARBA00072040"/>
    </source>
</evidence>
<evidence type="ECO:0000256" key="5">
    <source>
        <dbReference type="ARBA" id="ARBA00004479"/>
    </source>
</evidence>
<comment type="function">
    <text evidence="27">Receptor kinase that detects X.oryzae pv. oryzae protein Ax21 to promote innate immunity. Following X.oryzae pv. oryzae protein Ax21 detection, undergoes cleavage, releasing the processed protein kinase Xa21 chain.</text>
</comment>
<dbReference type="FunFam" id="1.10.510.10:FF:000358">
    <property type="entry name" value="Putative leucine-rich repeat receptor-like serine/threonine-protein kinase"/>
    <property type="match status" value="1"/>
</dbReference>
<evidence type="ECO:0000256" key="14">
    <source>
        <dbReference type="ARBA" id="ARBA00022729"/>
    </source>
</evidence>
<dbReference type="EC" id="2.7.11.1" evidence="7"/>
<accession>A0A5S6RDC2</accession>
<keyword evidence="16 30" id="KW-0547">Nucleotide-binding</keyword>
<dbReference type="InterPro" id="IPR011009">
    <property type="entry name" value="Kinase-like_dom_sf"/>
</dbReference>
<keyword evidence="23 34" id="KW-0675">Receptor</keyword>
<feature type="domain" description="Protein kinase" evidence="33">
    <location>
        <begin position="722"/>
        <end position="1017"/>
    </location>
</feature>
<keyword evidence="20 30" id="KW-0067">ATP-binding</keyword>
<sequence>MAITRLLLQLLALPSTVIFLFLAPASRSIDAGDDLHALLSFRSHIAKDHSDALSSWSVVSNGTSDGTNGFCSWRGVTCSSGARHRRVVSLRVQGLGLVGTISPLVGNLTGLRELDLSDNKLEGEIPPSLARCLALQRLNLSVNFLSGVIPPSIGQLSKLEVLNIRHNNISGYVPSTFANLTALTMFSIADNYVHGQIPSWLGNLTALESFNIAGNMMRGSVPEAISQLTNLEALTISGNGLEGEIPASLFNLSSLKVFNLGSNIISGSLPTDIGLTLPNLRYFIAFYNRLEGQIPASFSNISVLEKFILHRNRFRGRIPPNSGINGQLTVFEVGNNELQATEPRDWEFLTSLANCSNLIYINLQLNNLSGILPNTIANLSLELQSIRLGGNQISGILPKGIGRYAKLTSLEFADNLFNGTIPSDIGKLTNLHELLLFSNGFQGEIPSSIGNMTQLNQLLLSGNYLEGRIPATIGNLSKLTSMDLSSNLLSGQIPEEIIRISSLTEALNLSNNALSGPISPYIGNLVNVGIIDLSSNKLSGQIPSTLGNCLALQFLYLQANLLHGLIPKELNKLRGLEVLDLSNNKFSGPIPEFLESFQLLKNLNLSFNNLSGMVPDKGIFSNASAVSLVSNDMLCGGPMFFHFPPCPFQSSDKPAHRSVVHILIFLIVGAFVFVIVCIATCYCIKRLREKSSKVNQDQGSKFIDEMYQRISYNELNVATGSFSAENLIGRGSFGSVYRGNLTCGSNVITVAVKVLDLHQTRAARSFMSECNALKRIRHRNLVRIITVCDSLDNNGDEFKALVLEFISNGNLDTWLHPSTENTSYIPGKLSLMQRLNIALDVAEALEYLHHHISPSIAHCDIKPSNVLLDKDMTAHIGDFSLARIMSAEAEGQCLGESSSVGIKGTIGYLAPEYGMGTEISREGDIYSYGVLLLEMLTGRRPTDTMFHDDMSLPKYVEMAYPDNLLEIMDNAIPQDGNSQDIVDWFIAPISRIGLACCRDSASQRMRMNEVVKELSGIKESEMCGMINTASLYITWQQERKDALSMHASNSKGFHGV</sequence>
<dbReference type="InterPro" id="IPR001245">
    <property type="entry name" value="Ser-Thr/Tyr_kinase_cat_dom"/>
</dbReference>
<dbReference type="InterPro" id="IPR003591">
    <property type="entry name" value="Leu-rich_rpt_typical-subtyp"/>
</dbReference>
<evidence type="ECO:0000256" key="11">
    <source>
        <dbReference type="ARBA" id="ARBA00022614"/>
    </source>
</evidence>
<keyword evidence="14 32" id="KW-0732">Signal</keyword>
<keyword evidence="9" id="KW-0723">Serine/threonine-protein kinase</keyword>
<dbReference type="GO" id="GO:0004674">
    <property type="term" value="F:protein serine/threonine kinase activity"/>
    <property type="evidence" value="ECO:0007669"/>
    <property type="project" value="UniProtKB-KW"/>
</dbReference>
<evidence type="ECO:0000256" key="13">
    <source>
        <dbReference type="ARBA" id="ARBA00022692"/>
    </source>
</evidence>
<dbReference type="SUPFAM" id="SSF52058">
    <property type="entry name" value="L domain-like"/>
    <property type="match status" value="2"/>
</dbReference>
<dbReference type="EMBL" id="AC090482">
    <property type="protein sequence ID" value="AAM00988.1"/>
    <property type="molecule type" value="Genomic_DNA"/>
</dbReference>
<comment type="cofactor">
    <cofactor evidence="1">
        <name>Mn(2+)</name>
        <dbReference type="ChEBI" id="CHEBI:29035"/>
    </cofactor>
</comment>
<dbReference type="InterPro" id="IPR032675">
    <property type="entry name" value="LRR_dom_sf"/>
</dbReference>
<dbReference type="PANTHER" id="PTHR27000:SF777">
    <property type="entry name" value="PROTEIN KINASE DOMAIN-CONTAINING PROTEIN"/>
    <property type="match status" value="1"/>
</dbReference>
<feature type="chain" id="PRO_5024301027" description="Receptor kinase-like protein Xa21" evidence="32">
    <location>
        <begin position="29"/>
        <end position="1056"/>
    </location>
</feature>
<evidence type="ECO:0000259" key="33">
    <source>
        <dbReference type="PROSITE" id="PS50011"/>
    </source>
</evidence>
<dbReference type="FunFam" id="3.80.10.10:FF:000095">
    <property type="entry name" value="LRR receptor-like serine/threonine-protein kinase GSO1"/>
    <property type="match status" value="1"/>
</dbReference>
<dbReference type="GO" id="GO:0005789">
    <property type="term" value="C:endoplasmic reticulum membrane"/>
    <property type="evidence" value="ECO:0007669"/>
    <property type="project" value="UniProtKB-SubCell"/>
</dbReference>